<gene>
    <name evidence="2" type="ORF">PECAL_2P22370</name>
</gene>
<sequence>MRAVYLCAVAAALRPAPRTRRRTRLGSSTDVDDFRQRLEAGAFFLDDGRHDVIACDTRQAAQHAGEALKAAVLTGERRCVIDCRVDTFDSTSRRFAADDTARWIRRCANEVAFFFETCTLLYPQAASGAAPTAAGLPVEPLLKKWGQVMDGSEDHGLAPTDCFFVVSPSTFDELVALRRLYRAAMAARALIVVVNHGFEAPPPELEEASEVYRLQPLDIEEPSTGKVARVCVSRRFPASYEVYAARGKQYEASNRGVFKQKPDDAVVRAVARQVLDES</sequence>
<accession>A0A8J2SAT7</accession>
<evidence type="ECO:0000313" key="2">
    <source>
        <dbReference type="EMBL" id="CAH0369128.1"/>
    </source>
</evidence>
<evidence type="ECO:0000259" key="1">
    <source>
        <dbReference type="Pfam" id="PF09353"/>
    </source>
</evidence>
<comment type="caution">
    <text evidence="2">The sequence shown here is derived from an EMBL/GenBank/DDBJ whole genome shotgun (WGS) entry which is preliminary data.</text>
</comment>
<keyword evidence="3" id="KW-1185">Reference proteome</keyword>
<evidence type="ECO:0000313" key="3">
    <source>
        <dbReference type="Proteomes" id="UP000789595"/>
    </source>
</evidence>
<dbReference type="EMBL" id="CAKKNE010000002">
    <property type="protein sequence ID" value="CAH0369128.1"/>
    <property type="molecule type" value="Genomic_DNA"/>
</dbReference>
<feature type="domain" description="DUF1995" evidence="1">
    <location>
        <begin position="57"/>
        <end position="252"/>
    </location>
</feature>
<dbReference type="Proteomes" id="UP000789595">
    <property type="component" value="Unassembled WGS sequence"/>
</dbReference>
<proteinExistence type="predicted"/>
<organism evidence="2 3">
    <name type="scientific">Pelagomonas calceolata</name>
    <dbReference type="NCBI Taxonomy" id="35677"/>
    <lineage>
        <taxon>Eukaryota</taxon>
        <taxon>Sar</taxon>
        <taxon>Stramenopiles</taxon>
        <taxon>Ochrophyta</taxon>
        <taxon>Pelagophyceae</taxon>
        <taxon>Pelagomonadales</taxon>
        <taxon>Pelagomonadaceae</taxon>
        <taxon>Pelagomonas</taxon>
    </lineage>
</organism>
<dbReference type="Pfam" id="PF09353">
    <property type="entry name" value="DUF1995"/>
    <property type="match status" value="1"/>
</dbReference>
<dbReference type="AlphaFoldDB" id="A0A8J2SAT7"/>
<reference evidence="2" key="1">
    <citation type="submission" date="2021-11" db="EMBL/GenBank/DDBJ databases">
        <authorList>
            <consortium name="Genoscope - CEA"/>
            <person name="William W."/>
        </authorList>
    </citation>
    <scope>NUCLEOTIDE SEQUENCE</scope>
</reference>
<protein>
    <recommendedName>
        <fullName evidence="1">DUF1995 domain-containing protein</fullName>
    </recommendedName>
</protein>
<dbReference type="InterPro" id="IPR018962">
    <property type="entry name" value="DUF1995"/>
</dbReference>
<name>A0A8J2SAT7_9STRA</name>